<dbReference type="Proteomes" id="UP000233343">
    <property type="component" value="Unassembled WGS sequence"/>
</dbReference>
<protein>
    <submittedName>
        <fullName evidence="2">Uncharacterized protein</fullName>
    </submittedName>
</protein>
<organism evidence="2 3">
    <name type="scientific">Cytobacillus horneckiae</name>
    <dbReference type="NCBI Taxonomy" id="549687"/>
    <lineage>
        <taxon>Bacteria</taxon>
        <taxon>Bacillati</taxon>
        <taxon>Bacillota</taxon>
        <taxon>Bacilli</taxon>
        <taxon>Bacillales</taxon>
        <taxon>Bacillaceae</taxon>
        <taxon>Cytobacillus</taxon>
    </lineage>
</organism>
<keyword evidence="1" id="KW-0812">Transmembrane</keyword>
<comment type="caution">
    <text evidence="2">The sequence shown here is derived from an EMBL/GenBank/DDBJ whole genome shotgun (WGS) entry which is preliminary data.</text>
</comment>
<proteinExistence type="predicted"/>
<evidence type="ECO:0000313" key="3">
    <source>
        <dbReference type="Proteomes" id="UP000233343"/>
    </source>
</evidence>
<feature type="transmembrane region" description="Helical" evidence="1">
    <location>
        <begin position="7"/>
        <end position="27"/>
    </location>
</feature>
<accession>A0A2N0ZCM7</accession>
<dbReference type="RefSeq" id="WP_083957152.1">
    <property type="nucleotide sequence ID" value="NZ_PISD01000047.1"/>
</dbReference>
<feature type="transmembrane region" description="Helical" evidence="1">
    <location>
        <begin position="85"/>
        <end position="114"/>
    </location>
</feature>
<reference evidence="2 3" key="1">
    <citation type="journal article" date="2010" name="Int. J. Syst. Evol. Microbiol.">
        <title>Bacillus horneckiae sp. nov., isolated from a spacecraft-assembly clean room.</title>
        <authorList>
            <person name="Vaishampayan P."/>
            <person name="Probst A."/>
            <person name="Krishnamurthi S."/>
            <person name="Ghosh S."/>
            <person name="Osman S."/>
            <person name="McDowall A."/>
            <person name="Ruckmani A."/>
            <person name="Mayilraj S."/>
            <person name="Venkateswaran K."/>
        </authorList>
    </citation>
    <scope>NUCLEOTIDE SEQUENCE [LARGE SCALE GENOMIC DNA]</scope>
    <source>
        <strain evidence="3">1PO1SC</strain>
    </source>
</reference>
<keyword evidence="1" id="KW-0472">Membrane</keyword>
<sequence length="118" mass="13122">MILSRKIISASISGTLFTVLLGFIWTNPFGDNITSIQNYLFSVISVTPIYMMYSMPVIMIYGILTSIISDKIGEFISIKAKETNAEIFVSGALHIVFSLVLFWISIGASLLFLLPIDY</sequence>
<dbReference type="AlphaFoldDB" id="A0A2N0ZCM7"/>
<keyword evidence="1" id="KW-1133">Transmembrane helix</keyword>
<gene>
    <name evidence="2" type="ORF">CWS20_19815</name>
</gene>
<evidence type="ECO:0000313" key="2">
    <source>
        <dbReference type="EMBL" id="PKG27244.1"/>
    </source>
</evidence>
<dbReference type="EMBL" id="PISD01000047">
    <property type="protein sequence ID" value="PKG27244.1"/>
    <property type="molecule type" value="Genomic_DNA"/>
</dbReference>
<evidence type="ECO:0000256" key="1">
    <source>
        <dbReference type="SAM" id="Phobius"/>
    </source>
</evidence>
<keyword evidence="3" id="KW-1185">Reference proteome</keyword>
<feature type="transmembrane region" description="Helical" evidence="1">
    <location>
        <begin position="39"/>
        <end position="64"/>
    </location>
</feature>
<name>A0A2N0ZCM7_9BACI</name>